<dbReference type="RefSeq" id="XP_033399405.1">
    <property type="nucleotide sequence ID" value="XM_033536088.1"/>
</dbReference>
<accession>A0A6A6BJY1</accession>
<organism evidence="2 3">
    <name type="scientific">Aplosporella prunicola CBS 121167</name>
    <dbReference type="NCBI Taxonomy" id="1176127"/>
    <lineage>
        <taxon>Eukaryota</taxon>
        <taxon>Fungi</taxon>
        <taxon>Dikarya</taxon>
        <taxon>Ascomycota</taxon>
        <taxon>Pezizomycotina</taxon>
        <taxon>Dothideomycetes</taxon>
        <taxon>Dothideomycetes incertae sedis</taxon>
        <taxon>Botryosphaeriales</taxon>
        <taxon>Aplosporellaceae</taxon>
        <taxon>Aplosporella</taxon>
    </lineage>
</organism>
<feature type="transmembrane region" description="Helical" evidence="1">
    <location>
        <begin position="66"/>
        <end position="90"/>
    </location>
</feature>
<feature type="transmembrane region" description="Helical" evidence="1">
    <location>
        <begin position="40"/>
        <end position="60"/>
    </location>
</feature>
<feature type="non-terminal residue" evidence="2">
    <location>
        <position position="250"/>
    </location>
</feature>
<dbReference type="GeneID" id="54293584"/>
<dbReference type="PANTHER" id="PTHR42029">
    <property type="entry name" value="AN04G07800"/>
    <property type="match status" value="1"/>
</dbReference>
<keyword evidence="3" id="KW-1185">Reference proteome</keyword>
<evidence type="ECO:0000313" key="3">
    <source>
        <dbReference type="Proteomes" id="UP000799438"/>
    </source>
</evidence>
<protein>
    <submittedName>
        <fullName evidence="2">Uncharacterized protein</fullName>
    </submittedName>
</protein>
<feature type="transmembrane region" description="Helical" evidence="1">
    <location>
        <begin position="102"/>
        <end position="126"/>
    </location>
</feature>
<dbReference type="AlphaFoldDB" id="A0A6A6BJY1"/>
<proteinExistence type="predicted"/>
<feature type="transmembrane region" description="Helical" evidence="1">
    <location>
        <begin position="177"/>
        <end position="198"/>
    </location>
</feature>
<dbReference type="Proteomes" id="UP000799438">
    <property type="component" value="Unassembled WGS sequence"/>
</dbReference>
<dbReference type="EMBL" id="ML995481">
    <property type="protein sequence ID" value="KAF2143693.1"/>
    <property type="molecule type" value="Genomic_DNA"/>
</dbReference>
<feature type="transmembrane region" description="Helical" evidence="1">
    <location>
        <begin position="146"/>
        <end position="165"/>
    </location>
</feature>
<dbReference type="OrthoDB" id="5420247at2759"/>
<name>A0A6A6BJY1_9PEZI</name>
<evidence type="ECO:0000256" key="1">
    <source>
        <dbReference type="SAM" id="Phobius"/>
    </source>
</evidence>
<dbReference type="PANTHER" id="PTHR42029:SF3">
    <property type="entry name" value="AN04G07800"/>
    <property type="match status" value="1"/>
</dbReference>
<gene>
    <name evidence="2" type="ORF">K452DRAFT_204788</name>
</gene>
<sequence>VTKPTNPDGLVLEAWAQGYMVGSLIIMACITVANMRRGVLLHKLILMELIFGTLHGTWIFAHEPAYGWYLSSTAIFLNVSWSLHNVIAWMKSRPFLSRKVSIFYIATVIIVQPYWILEIYANFAYFNNVNDIFLKTRPLEALFRDPWWIFTTLNLVYNIRVRYDISFSTLVRTSPRFAILLIAMVLSIGFMVVDIMAVTDVFSAHALPDGINPFWKLSFVFKCLTDTIVLDDFKTALDRLRQINMGALSS</sequence>
<keyword evidence="1" id="KW-0812">Transmembrane</keyword>
<feature type="transmembrane region" description="Helical" evidence="1">
    <location>
        <begin position="14"/>
        <end position="33"/>
    </location>
</feature>
<keyword evidence="1" id="KW-1133">Transmembrane helix</keyword>
<keyword evidence="1" id="KW-0472">Membrane</keyword>
<evidence type="ECO:0000313" key="2">
    <source>
        <dbReference type="EMBL" id="KAF2143693.1"/>
    </source>
</evidence>
<reference evidence="2" key="1">
    <citation type="journal article" date="2020" name="Stud. Mycol.">
        <title>101 Dothideomycetes genomes: a test case for predicting lifestyles and emergence of pathogens.</title>
        <authorList>
            <person name="Haridas S."/>
            <person name="Albert R."/>
            <person name="Binder M."/>
            <person name="Bloem J."/>
            <person name="Labutti K."/>
            <person name="Salamov A."/>
            <person name="Andreopoulos B."/>
            <person name="Baker S."/>
            <person name="Barry K."/>
            <person name="Bills G."/>
            <person name="Bluhm B."/>
            <person name="Cannon C."/>
            <person name="Castanera R."/>
            <person name="Culley D."/>
            <person name="Daum C."/>
            <person name="Ezra D."/>
            <person name="Gonzalez J."/>
            <person name="Henrissat B."/>
            <person name="Kuo A."/>
            <person name="Liang C."/>
            <person name="Lipzen A."/>
            <person name="Lutzoni F."/>
            <person name="Magnuson J."/>
            <person name="Mondo S."/>
            <person name="Nolan M."/>
            <person name="Ohm R."/>
            <person name="Pangilinan J."/>
            <person name="Park H.-J."/>
            <person name="Ramirez L."/>
            <person name="Alfaro M."/>
            <person name="Sun H."/>
            <person name="Tritt A."/>
            <person name="Yoshinaga Y."/>
            <person name="Zwiers L.-H."/>
            <person name="Turgeon B."/>
            <person name="Goodwin S."/>
            <person name="Spatafora J."/>
            <person name="Crous P."/>
            <person name="Grigoriev I."/>
        </authorList>
    </citation>
    <scope>NUCLEOTIDE SEQUENCE</scope>
    <source>
        <strain evidence="2">CBS 121167</strain>
    </source>
</reference>
<feature type="non-terminal residue" evidence="2">
    <location>
        <position position="1"/>
    </location>
</feature>